<dbReference type="GO" id="GO:0045490">
    <property type="term" value="P:pectin catabolic process"/>
    <property type="evidence" value="ECO:0007669"/>
    <property type="project" value="UniProtKB-UniPathway"/>
</dbReference>
<comment type="pathway">
    <text evidence="2">Glycan metabolism; pectin degradation; 2-dehydro-3-deoxy-D-gluconate from pectin: step 4/5.</text>
</comment>
<organism evidence="6 7">
    <name type="scientific">Mesorhizobium plurifarium</name>
    <dbReference type="NCBI Taxonomy" id="69974"/>
    <lineage>
        <taxon>Bacteria</taxon>
        <taxon>Pseudomonadati</taxon>
        <taxon>Pseudomonadota</taxon>
        <taxon>Alphaproteobacteria</taxon>
        <taxon>Hyphomicrobiales</taxon>
        <taxon>Phyllobacteriaceae</taxon>
        <taxon>Mesorhizobium</taxon>
    </lineage>
</organism>
<dbReference type="Gene3D" id="2.60.120.10">
    <property type="entry name" value="Jelly Rolls"/>
    <property type="match status" value="1"/>
</dbReference>
<sequence length="148" mass="17056">MVRRSRSIPTPTVIDREMPHQVALPDDICTDRNFTLIRRFLQERGLQCRTRAVTAVWQDGKQEQWRLHCFADPGALYFDLAEGQRVFHFMGEPDETRYIVMRSEEAVLSPGWSIHSGAGTSSYAFVWAMAGDNVEYTDVDQVTMDQLR</sequence>
<dbReference type="UniPathway" id="UPA00545">
    <property type="reaction ID" value="UER00826"/>
</dbReference>
<reference evidence="7" key="1">
    <citation type="submission" date="2014-08" db="EMBL/GenBank/DDBJ databases">
        <authorList>
            <person name="Moulin L."/>
        </authorList>
    </citation>
    <scope>NUCLEOTIDE SEQUENCE [LARGE SCALE GENOMIC DNA]</scope>
</reference>
<dbReference type="GO" id="GO:0019698">
    <property type="term" value="P:D-galacturonate catabolic process"/>
    <property type="evidence" value="ECO:0007669"/>
    <property type="project" value="TreeGrafter"/>
</dbReference>
<dbReference type="Proteomes" id="UP000045285">
    <property type="component" value="Unassembled WGS sequence"/>
</dbReference>
<protein>
    <recommendedName>
        <fullName evidence="4">5-dehydro-4-deoxy-D-glucuronate isomerase</fullName>
        <ecNumber evidence="4">5.3.1.17</ecNumber>
    </recommendedName>
</protein>
<evidence type="ECO:0000256" key="5">
    <source>
        <dbReference type="ARBA" id="ARBA00022833"/>
    </source>
</evidence>
<evidence type="ECO:0000313" key="7">
    <source>
        <dbReference type="Proteomes" id="UP000045285"/>
    </source>
</evidence>
<keyword evidence="5" id="KW-0862">Zinc</keyword>
<dbReference type="PANTHER" id="PTHR38461">
    <property type="entry name" value="4-DEOXY-L-THREO-5-HEXOSULOSE-URONATE KETOL-ISOMERASE"/>
    <property type="match status" value="1"/>
</dbReference>
<evidence type="ECO:0000256" key="2">
    <source>
        <dbReference type="ARBA" id="ARBA00005148"/>
    </source>
</evidence>
<dbReference type="InterPro" id="IPR007045">
    <property type="entry name" value="KduI"/>
</dbReference>
<dbReference type="InterPro" id="IPR011051">
    <property type="entry name" value="RmlC_Cupin_sf"/>
</dbReference>
<evidence type="ECO:0000256" key="3">
    <source>
        <dbReference type="ARBA" id="ARBA00008086"/>
    </source>
</evidence>
<dbReference type="PANTHER" id="PTHR38461:SF1">
    <property type="entry name" value="4-DEOXY-L-THREO-5-HEXOSULOSE-URONATE KETOL-ISOMERASE"/>
    <property type="match status" value="1"/>
</dbReference>
<dbReference type="InterPro" id="IPR014710">
    <property type="entry name" value="RmlC-like_jellyroll"/>
</dbReference>
<evidence type="ECO:0000256" key="1">
    <source>
        <dbReference type="ARBA" id="ARBA00000552"/>
    </source>
</evidence>
<dbReference type="EC" id="5.3.1.17" evidence="4"/>
<proteinExistence type="inferred from homology"/>
<dbReference type="SUPFAM" id="SSF51182">
    <property type="entry name" value="RmlC-like cupins"/>
    <property type="match status" value="1"/>
</dbReference>
<dbReference type="GO" id="GO:0008697">
    <property type="term" value="F:4-deoxy-L-threo-5-hexosulose-uronate ketol-isomerase activity"/>
    <property type="evidence" value="ECO:0007669"/>
    <property type="project" value="UniProtKB-EC"/>
</dbReference>
<gene>
    <name evidence="6" type="ORF">MPL3356_110130</name>
</gene>
<name>A0A090DF77_MESPL</name>
<keyword evidence="7" id="KW-1185">Reference proteome</keyword>
<dbReference type="EMBL" id="CCMZ01000003">
    <property type="protein sequence ID" value="CDX11737.1"/>
    <property type="molecule type" value="Genomic_DNA"/>
</dbReference>
<evidence type="ECO:0000256" key="4">
    <source>
        <dbReference type="ARBA" id="ARBA00012547"/>
    </source>
</evidence>
<dbReference type="AlphaFoldDB" id="A0A090DF77"/>
<dbReference type="GO" id="GO:0042840">
    <property type="term" value="P:D-glucuronate catabolic process"/>
    <property type="evidence" value="ECO:0007669"/>
    <property type="project" value="TreeGrafter"/>
</dbReference>
<evidence type="ECO:0000313" key="6">
    <source>
        <dbReference type="EMBL" id="CDX11737.1"/>
    </source>
</evidence>
<comment type="catalytic activity">
    <reaction evidence="1">
        <text>5-dehydro-4-deoxy-D-glucuronate = 3-deoxy-D-glycero-2,5-hexodiulosonate</text>
        <dbReference type="Rhea" id="RHEA:23896"/>
        <dbReference type="ChEBI" id="CHEBI:17117"/>
        <dbReference type="ChEBI" id="CHEBI:29071"/>
        <dbReference type="EC" id="5.3.1.17"/>
    </reaction>
</comment>
<accession>A0A090DF77</accession>
<dbReference type="GO" id="GO:0046872">
    <property type="term" value="F:metal ion binding"/>
    <property type="evidence" value="ECO:0007669"/>
    <property type="project" value="TreeGrafter"/>
</dbReference>
<comment type="similarity">
    <text evidence="3">Belongs to the KduI family.</text>
</comment>